<feature type="signal peptide" evidence="1">
    <location>
        <begin position="1"/>
        <end position="23"/>
    </location>
</feature>
<feature type="domain" description="Cupin type-2" evidence="2">
    <location>
        <begin position="115"/>
        <end position="178"/>
    </location>
</feature>
<keyword evidence="1" id="KW-0732">Signal</keyword>
<name>A0A286UTE4_9AGAM</name>
<evidence type="ECO:0000313" key="3">
    <source>
        <dbReference type="EMBL" id="PAV22886.1"/>
    </source>
</evidence>
<accession>A0A286UTE4</accession>
<dbReference type="InterPro" id="IPR013096">
    <property type="entry name" value="Cupin_2"/>
</dbReference>
<dbReference type="AlphaFoldDB" id="A0A286UTE4"/>
<dbReference type="InterPro" id="IPR014710">
    <property type="entry name" value="RmlC-like_jellyroll"/>
</dbReference>
<proteinExistence type="predicted"/>
<keyword evidence="4" id="KW-1185">Reference proteome</keyword>
<protein>
    <submittedName>
        <fullName evidence="3">Cupin domain-containing</fullName>
    </submittedName>
</protein>
<dbReference type="CDD" id="cd02231">
    <property type="entry name" value="cupin_BLL6423-like"/>
    <property type="match status" value="1"/>
</dbReference>
<dbReference type="InterPro" id="IPR047142">
    <property type="entry name" value="OryJ/VirC-like"/>
</dbReference>
<dbReference type="PANTHER" id="PTHR36156:SF2">
    <property type="entry name" value="CUPIN TYPE-2 DOMAIN-CONTAINING PROTEIN"/>
    <property type="match status" value="1"/>
</dbReference>
<comment type="caution">
    <text evidence="3">The sequence shown here is derived from an EMBL/GenBank/DDBJ whole genome shotgun (WGS) entry which is preliminary data.</text>
</comment>
<evidence type="ECO:0000256" key="1">
    <source>
        <dbReference type="SAM" id="SignalP"/>
    </source>
</evidence>
<sequence>MLKSSTSLLLALSFSFLPNLVLGSDNDTAPVQNVTLSPYGTIRRVVTGLDYDGNSTVLEDKRLTAYKNVTIAQTSLFWTDSIPYDARGEGSFVDLVGQHPEDVESPNGTHFFALDFGPGTSYKFHQTPSIDFGVITHGNMTLILDGDVKVYLGPGDVLIDRGVVHAWANEGLEWVRMFFTLTPALIVS</sequence>
<dbReference type="Proteomes" id="UP000217199">
    <property type="component" value="Unassembled WGS sequence"/>
</dbReference>
<dbReference type="STRING" id="2282107.A0A286UTE4"/>
<evidence type="ECO:0000313" key="4">
    <source>
        <dbReference type="Proteomes" id="UP000217199"/>
    </source>
</evidence>
<dbReference type="EMBL" id="NBII01000002">
    <property type="protein sequence ID" value="PAV22886.1"/>
    <property type="molecule type" value="Genomic_DNA"/>
</dbReference>
<evidence type="ECO:0000259" key="2">
    <source>
        <dbReference type="Pfam" id="PF07883"/>
    </source>
</evidence>
<dbReference type="Gene3D" id="2.60.120.10">
    <property type="entry name" value="Jelly Rolls"/>
    <property type="match status" value="1"/>
</dbReference>
<organism evidence="3 4">
    <name type="scientific">Pyrrhoderma noxium</name>
    <dbReference type="NCBI Taxonomy" id="2282107"/>
    <lineage>
        <taxon>Eukaryota</taxon>
        <taxon>Fungi</taxon>
        <taxon>Dikarya</taxon>
        <taxon>Basidiomycota</taxon>
        <taxon>Agaricomycotina</taxon>
        <taxon>Agaricomycetes</taxon>
        <taxon>Hymenochaetales</taxon>
        <taxon>Hymenochaetaceae</taxon>
        <taxon>Pyrrhoderma</taxon>
    </lineage>
</organism>
<dbReference type="OrthoDB" id="5840532at2759"/>
<dbReference type="Pfam" id="PF07883">
    <property type="entry name" value="Cupin_2"/>
    <property type="match status" value="1"/>
</dbReference>
<dbReference type="SUPFAM" id="SSF51182">
    <property type="entry name" value="RmlC-like cupins"/>
    <property type="match status" value="1"/>
</dbReference>
<dbReference type="PANTHER" id="PTHR36156">
    <property type="entry name" value="SLR2101 PROTEIN"/>
    <property type="match status" value="1"/>
</dbReference>
<dbReference type="InParanoid" id="A0A286UTE4"/>
<dbReference type="InterPro" id="IPR011051">
    <property type="entry name" value="RmlC_Cupin_sf"/>
</dbReference>
<reference evidence="3 4" key="1">
    <citation type="journal article" date="2017" name="Mol. Ecol.">
        <title>Comparative and population genomic landscape of Phellinus noxius: A hypervariable fungus causing root rot in trees.</title>
        <authorList>
            <person name="Chung C.L."/>
            <person name="Lee T.J."/>
            <person name="Akiba M."/>
            <person name="Lee H.H."/>
            <person name="Kuo T.H."/>
            <person name="Liu D."/>
            <person name="Ke H.M."/>
            <person name="Yokoi T."/>
            <person name="Roa M.B."/>
            <person name="Lu M.J."/>
            <person name="Chang Y.Y."/>
            <person name="Ann P.J."/>
            <person name="Tsai J.N."/>
            <person name="Chen C.Y."/>
            <person name="Tzean S.S."/>
            <person name="Ota Y."/>
            <person name="Hattori T."/>
            <person name="Sahashi N."/>
            <person name="Liou R.F."/>
            <person name="Kikuchi T."/>
            <person name="Tsai I.J."/>
        </authorList>
    </citation>
    <scope>NUCLEOTIDE SEQUENCE [LARGE SCALE GENOMIC DNA]</scope>
    <source>
        <strain evidence="3 4">FFPRI411160</strain>
    </source>
</reference>
<gene>
    <name evidence="3" type="ORF">PNOK_0284300</name>
</gene>
<feature type="chain" id="PRO_5013964690" evidence="1">
    <location>
        <begin position="24"/>
        <end position="188"/>
    </location>
</feature>